<evidence type="ECO:0000313" key="3">
    <source>
        <dbReference type="Proteomes" id="UP000255277"/>
    </source>
</evidence>
<name>A0A380FMU6_STAGA</name>
<dbReference type="PANTHER" id="PTHR43310">
    <property type="entry name" value="SULFATE TRANSPORTER YBAR-RELATED"/>
    <property type="match status" value="1"/>
</dbReference>
<organism evidence="2 3">
    <name type="scientific">Staphylococcus gallinarum</name>
    <dbReference type="NCBI Taxonomy" id="1293"/>
    <lineage>
        <taxon>Bacteria</taxon>
        <taxon>Bacillati</taxon>
        <taxon>Bacillota</taxon>
        <taxon>Bacilli</taxon>
        <taxon>Bacillales</taxon>
        <taxon>Staphylococcaceae</taxon>
        <taxon>Staphylococcus</taxon>
    </lineage>
</organism>
<dbReference type="InterPro" id="IPR052706">
    <property type="entry name" value="Membrane-Transporter-like"/>
</dbReference>
<proteinExistence type="predicted"/>
<sequence length="68" mass="7355">MPILAAIMVMVSVGTFDWKSFKFIKRAPRTDAFVMILTVAIVLLTNNLALGVIVGVIVSALCFATKNI</sequence>
<dbReference type="PANTHER" id="PTHR43310:SF1">
    <property type="entry name" value="SULFATE TRANSPORTER YBAR-RELATED"/>
    <property type="match status" value="1"/>
</dbReference>
<keyword evidence="1" id="KW-0472">Membrane</keyword>
<evidence type="ECO:0000256" key="1">
    <source>
        <dbReference type="SAM" id="Phobius"/>
    </source>
</evidence>
<dbReference type="EMBL" id="UHDK01000001">
    <property type="protein sequence ID" value="SUM35050.1"/>
    <property type="molecule type" value="Genomic_DNA"/>
</dbReference>
<protein>
    <submittedName>
        <fullName evidence="2">Sulfate permease</fullName>
    </submittedName>
</protein>
<gene>
    <name evidence="2" type="ORF">NCTC12195_04578</name>
</gene>
<reference evidence="2 3" key="1">
    <citation type="submission" date="2018-06" db="EMBL/GenBank/DDBJ databases">
        <authorList>
            <consortium name="Pathogen Informatics"/>
            <person name="Doyle S."/>
        </authorList>
    </citation>
    <scope>NUCLEOTIDE SEQUENCE [LARGE SCALE GENOMIC DNA]</scope>
    <source>
        <strain evidence="2 3">NCTC12195</strain>
    </source>
</reference>
<keyword evidence="1" id="KW-1133">Transmembrane helix</keyword>
<keyword evidence="1" id="KW-0812">Transmembrane</keyword>
<accession>A0A380FMU6</accession>
<evidence type="ECO:0000313" key="2">
    <source>
        <dbReference type="EMBL" id="SUM35050.1"/>
    </source>
</evidence>
<dbReference type="AlphaFoldDB" id="A0A380FMU6"/>
<dbReference type="Proteomes" id="UP000255277">
    <property type="component" value="Unassembled WGS sequence"/>
</dbReference>
<feature type="transmembrane region" description="Helical" evidence="1">
    <location>
        <begin position="32"/>
        <end position="64"/>
    </location>
</feature>